<accession>A0A6G1L9X7</accession>
<dbReference type="Proteomes" id="UP000799436">
    <property type="component" value="Unassembled WGS sequence"/>
</dbReference>
<organism evidence="2 3">
    <name type="scientific">Teratosphaeria nubilosa</name>
    <dbReference type="NCBI Taxonomy" id="161662"/>
    <lineage>
        <taxon>Eukaryota</taxon>
        <taxon>Fungi</taxon>
        <taxon>Dikarya</taxon>
        <taxon>Ascomycota</taxon>
        <taxon>Pezizomycotina</taxon>
        <taxon>Dothideomycetes</taxon>
        <taxon>Dothideomycetidae</taxon>
        <taxon>Mycosphaerellales</taxon>
        <taxon>Teratosphaeriaceae</taxon>
        <taxon>Teratosphaeria</taxon>
    </lineage>
</organism>
<keyword evidence="3" id="KW-1185">Reference proteome</keyword>
<name>A0A6G1L9X7_9PEZI</name>
<dbReference type="EMBL" id="ML995833">
    <property type="protein sequence ID" value="KAF2769440.1"/>
    <property type="molecule type" value="Genomic_DNA"/>
</dbReference>
<proteinExistence type="predicted"/>
<gene>
    <name evidence="2" type="ORF">EJ03DRAFT_91911</name>
</gene>
<sequence length="208" mass="23902">MRRTTGVSRRSRCASFVHFRESQAPRWQASLHQSHIQEASGIQQWGEPISTTLMQSHHFLPRQCRHLRLQASHKCAIACLSSEAVRYDRPMAVCQTTSVGERDDLDRQHVAPSLRTSPSIAQGEPCHRRGSASSRGCYNLSQVCDRPCRVPEIMDDMAYSWLWRYLESPAVRSGISCNYRLHCYPQEYQPSPRQDRPTAIIPRRDPLQ</sequence>
<reference evidence="2" key="1">
    <citation type="journal article" date="2020" name="Stud. Mycol.">
        <title>101 Dothideomycetes genomes: a test case for predicting lifestyles and emergence of pathogens.</title>
        <authorList>
            <person name="Haridas S."/>
            <person name="Albert R."/>
            <person name="Binder M."/>
            <person name="Bloem J."/>
            <person name="Labutti K."/>
            <person name="Salamov A."/>
            <person name="Andreopoulos B."/>
            <person name="Baker S."/>
            <person name="Barry K."/>
            <person name="Bills G."/>
            <person name="Bluhm B."/>
            <person name="Cannon C."/>
            <person name="Castanera R."/>
            <person name="Culley D."/>
            <person name="Daum C."/>
            <person name="Ezra D."/>
            <person name="Gonzalez J."/>
            <person name="Henrissat B."/>
            <person name="Kuo A."/>
            <person name="Liang C."/>
            <person name="Lipzen A."/>
            <person name="Lutzoni F."/>
            <person name="Magnuson J."/>
            <person name="Mondo S."/>
            <person name="Nolan M."/>
            <person name="Ohm R."/>
            <person name="Pangilinan J."/>
            <person name="Park H.-J."/>
            <person name="Ramirez L."/>
            <person name="Alfaro M."/>
            <person name="Sun H."/>
            <person name="Tritt A."/>
            <person name="Yoshinaga Y."/>
            <person name="Zwiers L.-H."/>
            <person name="Turgeon B."/>
            <person name="Goodwin S."/>
            <person name="Spatafora J."/>
            <person name="Crous P."/>
            <person name="Grigoriev I."/>
        </authorList>
    </citation>
    <scope>NUCLEOTIDE SEQUENCE</scope>
    <source>
        <strain evidence="2">CBS 116005</strain>
    </source>
</reference>
<protein>
    <submittedName>
        <fullName evidence="2">Uncharacterized protein</fullName>
    </submittedName>
</protein>
<evidence type="ECO:0000313" key="2">
    <source>
        <dbReference type="EMBL" id="KAF2769440.1"/>
    </source>
</evidence>
<feature type="region of interest" description="Disordered" evidence="1">
    <location>
        <begin position="188"/>
        <end position="208"/>
    </location>
</feature>
<dbReference type="AlphaFoldDB" id="A0A6G1L9X7"/>
<evidence type="ECO:0000313" key="3">
    <source>
        <dbReference type="Proteomes" id="UP000799436"/>
    </source>
</evidence>
<evidence type="ECO:0000256" key="1">
    <source>
        <dbReference type="SAM" id="MobiDB-lite"/>
    </source>
</evidence>